<dbReference type="RefSeq" id="WP_128634753.1">
    <property type="nucleotide sequence ID" value="NZ_RRCN01000001.1"/>
</dbReference>
<dbReference type="Proteomes" id="UP000267017">
    <property type="component" value="Unassembled WGS sequence"/>
</dbReference>
<evidence type="ECO:0000313" key="1">
    <source>
        <dbReference type="EMBL" id="RRJ66971.1"/>
    </source>
</evidence>
<protein>
    <submittedName>
        <fullName evidence="1">Uncharacterized protein</fullName>
    </submittedName>
</protein>
<comment type="caution">
    <text evidence="1">The sequence shown here is derived from an EMBL/GenBank/DDBJ whole genome shotgun (WGS) entry which is preliminary data.</text>
</comment>
<proteinExistence type="predicted"/>
<gene>
    <name evidence="1" type="ORF">EHV15_31625</name>
</gene>
<evidence type="ECO:0000313" key="2">
    <source>
        <dbReference type="Proteomes" id="UP000267017"/>
    </source>
</evidence>
<name>A0A3P3U9E5_9BACL</name>
<keyword evidence="2" id="KW-1185">Reference proteome</keyword>
<reference evidence="1 2" key="1">
    <citation type="submission" date="2018-11" db="EMBL/GenBank/DDBJ databases">
        <title>Genome sequencing of Paenibacillus sp. KCOM 3021 (= ChDC PVNT-B20).</title>
        <authorList>
            <person name="Kook J.-K."/>
            <person name="Park S.-N."/>
            <person name="Lim Y.K."/>
        </authorList>
    </citation>
    <scope>NUCLEOTIDE SEQUENCE [LARGE SCALE GENOMIC DNA]</scope>
    <source>
        <strain evidence="1 2">KCOM 3021</strain>
    </source>
</reference>
<dbReference type="EMBL" id="RRCN01000001">
    <property type="protein sequence ID" value="RRJ66971.1"/>
    <property type="molecule type" value="Genomic_DNA"/>
</dbReference>
<sequence length="160" mass="18204">MKENHFEYVDVGEGISLASMLQNVEFQTSEDVVFSVRPLTEDDPFAGADYGALAPDREEQYDYKLLSSNVYRVNYPKQEYNGLEVDWDDPIAVKINRSQVPESADQLFLVYNVISDENPGKLIIDLDDPYFLTSGDSLIAPAETDSDFMIVYRTQKISIR</sequence>
<dbReference type="AlphaFoldDB" id="A0A3P3U9E5"/>
<organism evidence="1 2">
    <name type="scientific">Paenibacillus oralis</name>
    <dbReference type="NCBI Taxonomy" id="2490856"/>
    <lineage>
        <taxon>Bacteria</taxon>
        <taxon>Bacillati</taxon>
        <taxon>Bacillota</taxon>
        <taxon>Bacilli</taxon>
        <taxon>Bacillales</taxon>
        <taxon>Paenibacillaceae</taxon>
        <taxon>Paenibacillus</taxon>
    </lineage>
</organism>
<accession>A0A3P3U9E5</accession>